<feature type="domain" description="PpiC" evidence="8">
    <location>
        <begin position="64"/>
        <end position="157"/>
    </location>
</feature>
<dbReference type="EC" id="5.2.1.8" evidence="6"/>
<evidence type="ECO:0000256" key="7">
    <source>
        <dbReference type="SAM" id="MobiDB-lite"/>
    </source>
</evidence>
<keyword evidence="3 5" id="KW-0697">Rotamase</keyword>
<dbReference type="GO" id="GO:0003677">
    <property type="term" value="F:DNA binding"/>
    <property type="evidence" value="ECO:0007669"/>
    <property type="project" value="InterPro"/>
</dbReference>
<keyword evidence="4 5" id="KW-0413">Isomerase</keyword>
<proteinExistence type="inferred from homology"/>
<keyword evidence="10" id="KW-1185">Reference proteome</keyword>
<evidence type="ECO:0000313" key="10">
    <source>
        <dbReference type="Proteomes" id="UP000308730"/>
    </source>
</evidence>
<dbReference type="InterPro" id="IPR043323">
    <property type="entry name" value="PIN4"/>
</dbReference>
<dbReference type="Pfam" id="PF13616">
    <property type="entry name" value="Rotamase_3"/>
    <property type="match status" value="1"/>
</dbReference>
<dbReference type="GO" id="GO:0003755">
    <property type="term" value="F:peptidyl-prolyl cis-trans isomerase activity"/>
    <property type="evidence" value="ECO:0007669"/>
    <property type="project" value="UniProtKB-UniRule"/>
</dbReference>
<dbReference type="PROSITE" id="PS50198">
    <property type="entry name" value="PPIC_PPIASE_2"/>
    <property type="match status" value="1"/>
</dbReference>
<comment type="similarity">
    <text evidence="2">Belongs to the PpiC/parvulin rotamase family. PIN4 subfamily.</text>
</comment>
<evidence type="ECO:0000256" key="2">
    <source>
        <dbReference type="ARBA" id="ARBA00010242"/>
    </source>
</evidence>
<gene>
    <name evidence="9" type="ORF">EUX98_g5226</name>
</gene>
<dbReference type="InterPro" id="IPR046357">
    <property type="entry name" value="PPIase_dom_sf"/>
</dbReference>
<name>A0A4S4MS01_9APHY</name>
<accession>A0A4S4MS01</accession>
<dbReference type="EMBL" id="SGPM01000147">
    <property type="protein sequence ID" value="THH28966.1"/>
    <property type="molecule type" value="Genomic_DNA"/>
</dbReference>
<sequence>MASSLDIACKERPGTTYLYETMAKKSTGTGDKKPGKGADAKGKDTGDKQAKGKGSAGGGALKAATAVNVRHILCEKHSRATEALQKIQEGQRFDKVAQEYSEDKAKAGGSLGWMVRGSMVGTFQDAAFALEPSSVDKPILSPLVKTNFGYHIIMVEGRR</sequence>
<evidence type="ECO:0000259" key="8">
    <source>
        <dbReference type="PROSITE" id="PS50198"/>
    </source>
</evidence>
<evidence type="ECO:0000256" key="1">
    <source>
        <dbReference type="ARBA" id="ARBA00000971"/>
    </source>
</evidence>
<evidence type="ECO:0000256" key="4">
    <source>
        <dbReference type="ARBA" id="ARBA00023235"/>
    </source>
</evidence>
<reference evidence="9 10" key="1">
    <citation type="submission" date="2019-02" db="EMBL/GenBank/DDBJ databases">
        <title>Genome sequencing of the rare red list fungi Antrodiella citrinella (Flaviporus citrinellus).</title>
        <authorList>
            <person name="Buettner E."/>
            <person name="Kellner H."/>
        </authorList>
    </citation>
    <scope>NUCLEOTIDE SEQUENCE [LARGE SCALE GENOMIC DNA]</scope>
    <source>
        <strain evidence="9 10">DSM 108506</strain>
    </source>
</reference>
<dbReference type="GO" id="GO:0006364">
    <property type="term" value="P:rRNA processing"/>
    <property type="evidence" value="ECO:0007669"/>
    <property type="project" value="InterPro"/>
</dbReference>
<feature type="region of interest" description="Disordered" evidence="7">
    <location>
        <begin position="21"/>
        <end position="59"/>
    </location>
</feature>
<evidence type="ECO:0000256" key="5">
    <source>
        <dbReference type="PROSITE-ProRule" id="PRU00278"/>
    </source>
</evidence>
<dbReference type="PANTHER" id="PTHR45995">
    <property type="match status" value="1"/>
</dbReference>
<dbReference type="AlphaFoldDB" id="A0A4S4MS01"/>
<organism evidence="9 10">
    <name type="scientific">Antrodiella citrinella</name>
    <dbReference type="NCBI Taxonomy" id="2447956"/>
    <lineage>
        <taxon>Eukaryota</taxon>
        <taxon>Fungi</taxon>
        <taxon>Dikarya</taxon>
        <taxon>Basidiomycota</taxon>
        <taxon>Agaricomycotina</taxon>
        <taxon>Agaricomycetes</taxon>
        <taxon>Polyporales</taxon>
        <taxon>Steccherinaceae</taxon>
        <taxon>Antrodiella</taxon>
    </lineage>
</organism>
<feature type="compositionally biased region" description="Basic and acidic residues" evidence="7">
    <location>
        <begin position="30"/>
        <end position="50"/>
    </location>
</feature>
<evidence type="ECO:0000256" key="6">
    <source>
        <dbReference type="RuleBase" id="RU363014"/>
    </source>
</evidence>
<dbReference type="OrthoDB" id="1911748at2759"/>
<dbReference type="InterPro" id="IPR000297">
    <property type="entry name" value="PPIase_PpiC"/>
</dbReference>
<comment type="catalytic activity">
    <reaction evidence="1 6">
        <text>[protein]-peptidylproline (omega=180) = [protein]-peptidylproline (omega=0)</text>
        <dbReference type="Rhea" id="RHEA:16237"/>
        <dbReference type="Rhea" id="RHEA-COMP:10747"/>
        <dbReference type="Rhea" id="RHEA-COMP:10748"/>
        <dbReference type="ChEBI" id="CHEBI:83833"/>
        <dbReference type="ChEBI" id="CHEBI:83834"/>
        <dbReference type="EC" id="5.2.1.8"/>
    </reaction>
</comment>
<evidence type="ECO:0000313" key="9">
    <source>
        <dbReference type="EMBL" id="THH28966.1"/>
    </source>
</evidence>
<dbReference type="Proteomes" id="UP000308730">
    <property type="component" value="Unassembled WGS sequence"/>
</dbReference>
<protein>
    <recommendedName>
        <fullName evidence="6">Peptidyl-prolyl cis-trans isomerase</fullName>
        <ecNumber evidence="6">5.2.1.8</ecNumber>
    </recommendedName>
</protein>
<dbReference type="Gene3D" id="3.10.50.40">
    <property type="match status" value="1"/>
</dbReference>
<comment type="caution">
    <text evidence="9">The sequence shown here is derived from an EMBL/GenBank/DDBJ whole genome shotgun (WGS) entry which is preliminary data.</text>
</comment>
<evidence type="ECO:0000256" key="3">
    <source>
        <dbReference type="ARBA" id="ARBA00023110"/>
    </source>
</evidence>
<dbReference type="SUPFAM" id="SSF54534">
    <property type="entry name" value="FKBP-like"/>
    <property type="match status" value="1"/>
</dbReference>